<dbReference type="Proteomes" id="UP000274131">
    <property type="component" value="Unassembled WGS sequence"/>
</dbReference>
<dbReference type="AlphaFoldDB" id="A0A158QAI6"/>
<evidence type="ECO:0000313" key="3">
    <source>
        <dbReference type="WBParaSite" id="EVEC_0000533401-mRNA-1"/>
    </source>
</evidence>
<evidence type="ECO:0000313" key="2">
    <source>
        <dbReference type="Proteomes" id="UP000274131"/>
    </source>
</evidence>
<gene>
    <name evidence="1" type="ORF">EVEC_LOCUS4965</name>
</gene>
<sequence>MIPVIHLVTFHGFCPFQFQDIVLLYKLSYRRNIVTLFMRSC</sequence>
<dbReference type="WBParaSite" id="EVEC_0000533401-mRNA-1">
    <property type="protein sequence ID" value="EVEC_0000533401-mRNA-1"/>
    <property type="gene ID" value="EVEC_0000533401"/>
</dbReference>
<organism evidence="3">
    <name type="scientific">Enterobius vermicularis</name>
    <name type="common">Human pinworm</name>
    <dbReference type="NCBI Taxonomy" id="51028"/>
    <lineage>
        <taxon>Eukaryota</taxon>
        <taxon>Metazoa</taxon>
        <taxon>Ecdysozoa</taxon>
        <taxon>Nematoda</taxon>
        <taxon>Chromadorea</taxon>
        <taxon>Rhabditida</taxon>
        <taxon>Spirurina</taxon>
        <taxon>Oxyuridomorpha</taxon>
        <taxon>Oxyuroidea</taxon>
        <taxon>Oxyuridae</taxon>
        <taxon>Enterobius</taxon>
    </lineage>
</organism>
<protein>
    <submittedName>
        <fullName evidence="1 3">Uncharacterized protein</fullName>
    </submittedName>
</protein>
<keyword evidence="2" id="KW-1185">Reference proteome</keyword>
<reference evidence="3" key="1">
    <citation type="submission" date="2016-04" db="UniProtKB">
        <authorList>
            <consortium name="WormBaseParasite"/>
        </authorList>
    </citation>
    <scope>IDENTIFICATION</scope>
</reference>
<evidence type="ECO:0000313" key="1">
    <source>
        <dbReference type="EMBL" id="VDD90214.1"/>
    </source>
</evidence>
<proteinExistence type="predicted"/>
<accession>A0A158QAI6</accession>
<reference evidence="1 2" key="2">
    <citation type="submission" date="2018-10" db="EMBL/GenBank/DDBJ databases">
        <authorList>
            <consortium name="Pathogen Informatics"/>
        </authorList>
    </citation>
    <scope>NUCLEOTIDE SEQUENCE [LARGE SCALE GENOMIC DNA]</scope>
</reference>
<name>A0A158QAI6_ENTVE</name>
<dbReference type="EMBL" id="UXUI01008013">
    <property type="protein sequence ID" value="VDD90214.1"/>
    <property type="molecule type" value="Genomic_DNA"/>
</dbReference>